<name>A0A7C6AFN9_UNCW3</name>
<dbReference type="InterPro" id="IPR002575">
    <property type="entry name" value="Aminoglycoside_PTrfase"/>
</dbReference>
<evidence type="ECO:0000256" key="2">
    <source>
        <dbReference type="ARBA" id="ARBA00022679"/>
    </source>
</evidence>
<keyword evidence="4" id="KW-0418">Kinase</keyword>
<dbReference type="InterPro" id="IPR011009">
    <property type="entry name" value="Kinase-like_dom_sf"/>
</dbReference>
<dbReference type="PANTHER" id="PTHR34273">
    <property type="entry name" value="METHYLTHIORIBOSE KINASE"/>
    <property type="match status" value="1"/>
</dbReference>
<accession>A0A7C6AFN9</accession>
<gene>
    <name evidence="7" type="ORF">ENV70_04470</name>
</gene>
<keyword evidence="2 7" id="KW-0808">Transferase</keyword>
<evidence type="ECO:0000256" key="4">
    <source>
        <dbReference type="ARBA" id="ARBA00022777"/>
    </source>
</evidence>
<protein>
    <submittedName>
        <fullName evidence="7">Aminoglycoside phosphotransferase family protein</fullName>
    </submittedName>
</protein>
<evidence type="ECO:0000256" key="5">
    <source>
        <dbReference type="ARBA" id="ARBA00022840"/>
    </source>
</evidence>
<reference evidence="7" key="1">
    <citation type="journal article" date="2020" name="mSystems">
        <title>Genome- and Community-Level Interaction Insights into Carbon Utilization and Element Cycling Functions of Hydrothermarchaeota in Hydrothermal Sediment.</title>
        <authorList>
            <person name="Zhou Z."/>
            <person name="Liu Y."/>
            <person name="Xu W."/>
            <person name="Pan J."/>
            <person name="Luo Z.H."/>
            <person name="Li M."/>
        </authorList>
    </citation>
    <scope>NUCLEOTIDE SEQUENCE [LARGE SCALE GENOMIC DNA]</scope>
    <source>
        <strain evidence="7">SpSt-783</strain>
    </source>
</reference>
<keyword evidence="3" id="KW-0547">Nucleotide-binding</keyword>
<dbReference type="PROSITE" id="PS00109">
    <property type="entry name" value="PROTEIN_KINASE_TYR"/>
    <property type="match status" value="1"/>
</dbReference>
<dbReference type="PANTHER" id="PTHR34273:SF2">
    <property type="entry name" value="METHYLTHIORIBOSE KINASE"/>
    <property type="match status" value="1"/>
</dbReference>
<evidence type="ECO:0000259" key="6">
    <source>
        <dbReference type="Pfam" id="PF01636"/>
    </source>
</evidence>
<dbReference type="EMBL" id="DTHJ01000090">
    <property type="protein sequence ID" value="HHS62854.1"/>
    <property type="molecule type" value="Genomic_DNA"/>
</dbReference>
<sequence length="351" mass="41543">MRYLDDQNKNDLTENQLKITKILRREGLLNGQDKSIRFIPLSGGVSSDIFLVTDGKSKVVLKQALEKLRVRDDWYADVTRNRFEHEYLRYVSKLDKTIVPEVLYFNDEMGFFVMEYLDDFRSWKSDLLNKKLSKKYARKAGEILGNIHRISWNDKELFQKFDTTKQFIQLRVDPYFYTAGKKNVEFLKLFEQEGKRLIQHRKCLVHGDYSPKNLLVKNDRMVIIDSEVAWYGDPTFDVCFLLNHLFLKAIYNDELAPDYMELASEFWDTYMETLGKEHLADIERYVGMLLLMLMIARVDGKSPVEYITDERKKQIIRTFVKTNLGEDFSKDPVQKISNIWTKTILEECRRG</sequence>
<organism evidence="7">
    <name type="scientific">candidate division WOR-3 bacterium</name>
    <dbReference type="NCBI Taxonomy" id="2052148"/>
    <lineage>
        <taxon>Bacteria</taxon>
        <taxon>Bacteria division WOR-3</taxon>
    </lineage>
</organism>
<dbReference type="AlphaFoldDB" id="A0A7C6AFN9"/>
<keyword evidence="5" id="KW-0067">ATP-binding</keyword>
<dbReference type="Gene3D" id="3.90.1200.10">
    <property type="match status" value="1"/>
</dbReference>
<evidence type="ECO:0000256" key="3">
    <source>
        <dbReference type="ARBA" id="ARBA00022741"/>
    </source>
</evidence>
<evidence type="ECO:0000256" key="1">
    <source>
        <dbReference type="ARBA" id="ARBA00010165"/>
    </source>
</evidence>
<comment type="caution">
    <text evidence="7">The sequence shown here is derived from an EMBL/GenBank/DDBJ whole genome shotgun (WGS) entry which is preliminary data.</text>
</comment>
<evidence type="ECO:0000313" key="7">
    <source>
        <dbReference type="EMBL" id="HHS62854.1"/>
    </source>
</evidence>
<dbReference type="Gene3D" id="3.30.200.20">
    <property type="entry name" value="Phosphorylase Kinase, domain 1"/>
    <property type="match status" value="1"/>
</dbReference>
<comment type="similarity">
    <text evidence="1">Belongs to the methylthioribose kinase family.</text>
</comment>
<dbReference type="GO" id="GO:0005524">
    <property type="term" value="F:ATP binding"/>
    <property type="evidence" value="ECO:0007669"/>
    <property type="project" value="UniProtKB-KW"/>
</dbReference>
<dbReference type="Pfam" id="PF01636">
    <property type="entry name" value="APH"/>
    <property type="match status" value="1"/>
</dbReference>
<feature type="domain" description="Aminoglycoside phosphotransferase" evidence="6">
    <location>
        <begin position="39"/>
        <end position="246"/>
    </location>
</feature>
<dbReference type="GO" id="GO:0004672">
    <property type="term" value="F:protein kinase activity"/>
    <property type="evidence" value="ECO:0007669"/>
    <property type="project" value="InterPro"/>
</dbReference>
<dbReference type="InterPro" id="IPR008266">
    <property type="entry name" value="Tyr_kinase_AS"/>
</dbReference>
<dbReference type="SUPFAM" id="SSF56112">
    <property type="entry name" value="Protein kinase-like (PK-like)"/>
    <property type="match status" value="1"/>
</dbReference>
<proteinExistence type="inferred from homology"/>